<dbReference type="HOGENOM" id="CLU_109678_0_0_2"/>
<dbReference type="Proteomes" id="UP000003980">
    <property type="component" value="Unassembled WGS sequence"/>
</dbReference>
<dbReference type="EMBL" id="JH597768">
    <property type="protein sequence ID" value="EHP69116.1"/>
    <property type="molecule type" value="Genomic_DNA"/>
</dbReference>
<keyword evidence="1" id="KW-0812">Transmembrane</keyword>
<keyword evidence="3" id="KW-1185">Reference proteome</keyword>
<proteinExistence type="predicted"/>
<feature type="transmembrane region" description="Helical" evidence="1">
    <location>
        <begin position="110"/>
        <end position="129"/>
    </location>
</feature>
<feature type="transmembrane region" description="Helical" evidence="1">
    <location>
        <begin position="80"/>
        <end position="103"/>
    </location>
</feature>
<dbReference type="InterPro" id="IPR009844">
    <property type="entry name" value="DUF1404"/>
</dbReference>
<feature type="transmembrane region" description="Helical" evidence="1">
    <location>
        <begin position="33"/>
        <end position="50"/>
    </location>
</feature>
<feature type="transmembrane region" description="Helical" evidence="1">
    <location>
        <begin position="57"/>
        <end position="74"/>
    </location>
</feature>
<dbReference type="RefSeq" id="WP_009072809.1">
    <property type="nucleotide sequence ID" value="NZ_JH597768.1"/>
</dbReference>
<protein>
    <recommendedName>
        <fullName evidence="4">DUF1404 domain-containing protein</fullName>
    </recommendedName>
</protein>
<dbReference type="Pfam" id="PF07185">
    <property type="entry name" value="DUF1404"/>
    <property type="match status" value="1"/>
</dbReference>
<evidence type="ECO:0000313" key="2">
    <source>
        <dbReference type="EMBL" id="EHP69116.1"/>
    </source>
</evidence>
<evidence type="ECO:0000256" key="1">
    <source>
        <dbReference type="SAM" id="Phobius"/>
    </source>
</evidence>
<keyword evidence="1" id="KW-1133">Transmembrane helix</keyword>
<dbReference type="OrthoDB" id="43884at2157"/>
<dbReference type="AlphaFoldDB" id="H2C5N9"/>
<feature type="transmembrane region" description="Helical" evidence="1">
    <location>
        <begin position="149"/>
        <end position="172"/>
    </location>
</feature>
<organism evidence="2 3">
    <name type="scientific">Metallosphaera yellowstonensis MK1</name>
    <dbReference type="NCBI Taxonomy" id="671065"/>
    <lineage>
        <taxon>Archaea</taxon>
        <taxon>Thermoproteota</taxon>
        <taxon>Thermoprotei</taxon>
        <taxon>Sulfolobales</taxon>
        <taxon>Sulfolobaceae</taxon>
        <taxon>Metallosphaera</taxon>
    </lineage>
</organism>
<name>H2C5N9_9CREN</name>
<sequence length="181" mass="20038">MKRDILISIFLLVLSVNPLTEEAEFYSPLPYMLSHYALVSSGVLLGYSYLKGNKYNLLLGILPVVLWHLPYYFALGASSLGWRIVLELSIFLGGILIGSSLGVTPKWGKVTLFVLYMLGDTVLSILFILESPSYTNLFYPFSPYSPSTLPTTGIAMVVVMNVVLAVVIYLAFKDILRGLTD</sequence>
<accession>H2C5N9</accession>
<gene>
    <name evidence="2" type="ORF">MetMK1DRAFT_00018620</name>
</gene>
<keyword evidence="1" id="KW-0472">Membrane</keyword>
<evidence type="ECO:0008006" key="4">
    <source>
        <dbReference type="Google" id="ProtNLM"/>
    </source>
</evidence>
<dbReference type="eggNOG" id="arCOG06032">
    <property type="taxonomic scope" value="Archaea"/>
</dbReference>
<reference evidence="2 3" key="1">
    <citation type="submission" date="2012-01" db="EMBL/GenBank/DDBJ databases">
        <title>Improved High-Quality Draft sequence of Metallosphaera yellowstonensis MK1.</title>
        <authorList>
            <consortium name="US DOE Joint Genome Institute"/>
            <person name="Lucas S."/>
            <person name="Han J."/>
            <person name="Cheng J.-F."/>
            <person name="Goodwin L."/>
            <person name="Pitluck S."/>
            <person name="Peters L."/>
            <person name="Teshima H."/>
            <person name="Detter J.C."/>
            <person name="Han C."/>
            <person name="Tapia R."/>
            <person name="Land M."/>
            <person name="Hauser L."/>
            <person name="Kyrpides N."/>
            <person name="Kozubal M."/>
            <person name="Macur R.E."/>
            <person name="Jay Z."/>
            <person name="Inskeep W."/>
            <person name="Woyke T."/>
        </authorList>
    </citation>
    <scope>NUCLEOTIDE SEQUENCE [LARGE SCALE GENOMIC DNA]</scope>
    <source>
        <strain evidence="2 3">MK1</strain>
    </source>
</reference>
<evidence type="ECO:0000313" key="3">
    <source>
        <dbReference type="Proteomes" id="UP000003980"/>
    </source>
</evidence>